<evidence type="ECO:0000313" key="3">
    <source>
        <dbReference type="EMBL" id="PJJ56419.1"/>
    </source>
</evidence>
<accession>A0A2M9BEP8</accession>
<keyword evidence="1" id="KW-0472">Membrane</keyword>
<keyword evidence="4" id="KW-1185">Reference proteome</keyword>
<name>A0A2M9BEP8_9ACTN</name>
<dbReference type="Proteomes" id="UP000230842">
    <property type="component" value="Unassembled WGS sequence"/>
</dbReference>
<dbReference type="RefSeq" id="WP_245857558.1">
    <property type="nucleotide sequence ID" value="NZ_PGEZ01000001.1"/>
</dbReference>
<dbReference type="PANTHER" id="PTHR37938">
    <property type="entry name" value="BLL0215 PROTEIN"/>
    <property type="match status" value="1"/>
</dbReference>
<sequence length="175" mass="19841">MLSLLLRLVPDRDLGRHLLLDEGERVKDVVRHHWIVFVVPYLLVACGFVVFVLGFFGPIQVGWLLFIAGIGLGAWGVYRAAYQHLDVFVITNFRVLKIRGVFEVKIATMPMARILDVTVDRPFIGRLLGFGHFIFESAAQSQGLRDIRFISDPYGRDREIQRALQEAGLRGPAPR</sequence>
<feature type="transmembrane region" description="Helical" evidence="1">
    <location>
        <begin position="34"/>
        <end position="55"/>
    </location>
</feature>
<organism evidence="3 4">
    <name type="scientific">Mumia flava</name>
    <dbReference type="NCBI Taxonomy" id="1348852"/>
    <lineage>
        <taxon>Bacteria</taxon>
        <taxon>Bacillati</taxon>
        <taxon>Actinomycetota</taxon>
        <taxon>Actinomycetes</taxon>
        <taxon>Propionibacteriales</taxon>
        <taxon>Nocardioidaceae</taxon>
        <taxon>Mumia</taxon>
    </lineage>
</organism>
<proteinExistence type="predicted"/>
<keyword evidence="1" id="KW-0812">Transmembrane</keyword>
<protein>
    <submittedName>
        <fullName evidence="3">PH (Pleckstrin Homology) domain-containing protein</fullName>
    </submittedName>
</protein>
<dbReference type="InterPro" id="IPR005182">
    <property type="entry name" value="YdbS-like_PH"/>
</dbReference>
<dbReference type="Pfam" id="PF03703">
    <property type="entry name" value="bPH_2"/>
    <property type="match status" value="1"/>
</dbReference>
<evidence type="ECO:0000259" key="2">
    <source>
        <dbReference type="Pfam" id="PF03703"/>
    </source>
</evidence>
<evidence type="ECO:0000313" key="4">
    <source>
        <dbReference type="Proteomes" id="UP000230842"/>
    </source>
</evidence>
<feature type="domain" description="YdbS-like PH" evidence="2">
    <location>
        <begin position="88"/>
        <end position="148"/>
    </location>
</feature>
<dbReference type="AlphaFoldDB" id="A0A2M9BEP8"/>
<feature type="transmembrane region" description="Helical" evidence="1">
    <location>
        <begin position="61"/>
        <end position="78"/>
    </location>
</feature>
<gene>
    <name evidence="3" type="ORF">CLV56_0627</name>
</gene>
<comment type="caution">
    <text evidence="3">The sequence shown here is derived from an EMBL/GenBank/DDBJ whole genome shotgun (WGS) entry which is preliminary data.</text>
</comment>
<keyword evidence="1" id="KW-1133">Transmembrane helix</keyword>
<dbReference type="EMBL" id="PGEZ01000001">
    <property type="protein sequence ID" value="PJJ56419.1"/>
    <property type="molecule type" value="Genomic_DNA"/>
</dbReference>
<reference evidence="3 4" key="1">
    <citation type="submission" date="2017-11" db="EMBL/GenBank/DDBJ databases">
        <title>Genomic Encyclopedia of Archaeal and Bacterial Type Strains, Phase II (KMG-II): From Individual Species to Whole Genera.</title>
        <authorList>
            <person name="Goeker M."/>
        </authorList>
    </citation>
    <scope>NUCLEOTIDE SEQUENCE [LARGE SCALE GENOMIC DNA]</scope>
    <source>
        <strain evidence="3 4">DSM 27763</strain>
    </source>
</reference>
<evidence type="ECO:0000256" key="1">
    <source>
        <dbReference type="SAM" id="Phobius"/>
    </source>
</evidence>
<dbReference type="PANTHER" id="PTHR37938:SF1">
    <property type="entry name" value="BLL0215 PROTEIN"/>
    <property type="match status" value="1"/>
</dbReference>